<dbReference type="RefSeq" id="WP_131417641.1">
    <property type="nucleotide sequence ID" value="NZ_SJXE01000021.1"/>
</dbReference>
<name>A0ABY2AGC4_9GAMM</name>
<protein>
    <submittedName>
        <fullName evidence="1">Uncharacterized protein</fullName>
    </submittedName>
</protein>
<sequence>MIQKCKYNPKYGLKAVAKGKAVNLEEAISDFTVTGGQIVITNGMETIDSVGSRIRDSFDALENFSAAAAMSAPDNNGIDNK</sequence>
<dbReference type="Proteomes" id="UP000292554">
    <property type="component" value="Unassembled WGS sequence"/>
</dbReference>
<organism evidence="1 2">
    <name type="scientific">Corallincola luteus</name>
    <dbReference type="NCBI Taxonomy" id="1775177"/>
    <lineage>
        <taxon>Bacteria</taxon>
        <taxon>Pseudomonadati</taxon>
        <taxon>Pseudomonadota</taxon>
        <taxon>Gammaproteobacteria</taxon>
        <taxon>Alteromonadales</taxon>
        <taxon>Psychromonadaceae</taxon>
        <taxon>Corallincola</taxon>
    </lineage>
</organism>
<proteinExistence type="predicted"/>
<comment type="caution">
    <text evidence="1">The sequence shown here is derived from an EMBL/GenBank/DDBJ whole genome shotgun (WGS) entry which is preliminary data.</text>
</comment>
<dbReference type="EMBL" id="SJXE01000021">
    <property type="protein sequence ID" value="TCI01116.1"/>
    <property type="molecule type" value="Genomic_DNA"/>
</dbReference>
<reference evidence="1 2" key="1">
    <citation type="submission" date="2019-02" db="EMBL/GenBank/DDBJ databases">
        <title>Corallincola luteus sp. nov., a marine bacterium isolated from surface sediment of Bohai Sea in China.</title>
        <authorList>
            <person name="Ren Q."/>
        </authorList>
    </citation>
    <scope>NUCLEOTIDE SEQUENCE [LARGE SCALE GENOMIC DNA]</scope>
    <source>
        <strain evidence="1 2">DASS28</strain>
    </source>
</reference>
<evidence type="ECO:0000313" key="2">
    <source>
        <dbReference type="Proteomes" id="UP000292554"/>
    </source>
</evidence>
<accession>A0ABY2AGC4</accession>
<evidence type="ECO:0000313" key="1">
    <source>
        <dbReference type="EMBL" id="TCI01116.1"/>
    </source>
</evidence>
<keyword evidence="2" id="KW-1185">Reference proteome</keyword>
<gene>
    <name evidence="1" type="ORF">EZV61_19215</name>
</gene>